<accession>A0A1E4U2W1</accession>
<gene>
    <name evidence="1" type="ORF">PACTADRAFT_48112</name>
</gene>
<keyword evidence="2" id="KW-1185">Reference proteome</keyword>
<organism evidence="1 2">
    <name type="scientific">Pachysolen tannophilus NRRL Y-2460</name>
    <dbReference type="NCBI Taxonomy" id="669874"/>
    <lineage>
        <taxon>Eukaryota</taxon>
        <taxon>Fungi</taxon>
        <taxon>Dikarya</taxon>
        <taxon>Ascomycota</taxon>
        <taxon>Saccharomycotina</taxon>
        <taxon>Pichiomycetes</taxon>
        <taxon>Pachysolenaceae</taxon>
        <taxon>Pachysolen</taxon>
    </lineage>
</organism>
<evidence type="ECO:0000313" key="1">
    <source>
        <dbReference type="EMBL" id="ODV98331.1"/>
    </source>
</evidence>
<dbReference type="OrthoDB" id="4078936at2759"/>
<dbReference type="EMBL" id="KV454011">
    <property type="protein sequence ID" value="ODV98331.1"/>
    <property type="molecule type" value="Genomic_DNA"/>
</dbReference>
<dbReference type="Proteomes" id="UP000094236">
    <property type="component" value="Unassembled WGS sequence"/>
</dbReference>
<evidence type="ECO:0000313" key="2">
    <source>
        <dbReference type="Proteomes" id="UP000094236"/>
    </source>
</evidence>
<reference evidence="2" key="1">
    <citation type="submission" date="2016-05" db="EMBL/GenBank/DDBJ databases">
        <title>Comparative genomics of biotechnologically important yeasts.</title>
        <authorList>
            <consortium name="DOE Joint Genome Institute"/>
            <person name="Riley R."/>
            <person name="Haridas S."/>
            <person name="Wolfe K.H."/>
            <person name="Lopes M.R."/>
            <person name="Hittinger C.T."/>
            <person name="Goker M."/>
            <person name="Salamov A."/>
            <person name="Wisecaver J."/>
            <person name="Long T.M."/>
            <person name="Aerts A.L."/>
            <person name="Barry K."/>
            <person name="Choi C."/>
            <person name="Clum A."/>
            <person name="Coughlan A.Y."/>
            <person name="Deshpande S."/>
            <person name="Douglass A.P."/>
            <person name="Hanson S.J."/>
            <person name="Klenk H.-P."/>
            <person name="Labutti K."/>
            <person name="Lapidus A."/>
            <person name="Lindquist E."/>
            <person name="Lipzen A."/>
            <person name="Meier-Kolthoff J.P."/>
            <person name="Ohm R.A."/>
            <person name="Otillar R.P."/>
            <person name="Pangilinan J."/>
            <person name="Peng Y."/>
            <person name="Rokas A."/>
            <person name="Rosa C.A."/>
            <person name="Scheuner C."/>
            <person name="Sibirny A.A."/>
            <person name="Slot J.C."/>
            <person name="Stielow J.B."/>
            <person name="Sun H."/>
            <person name="Kurtzman C.P."/>
            <person name="Blackwell M."/>
            <person name="Grigoriev I.V."/>
            <person name="Jeffries T.W."/>
        </authorList>
    </citation>
    <scope>NUCLEOTIDE SEQUENCE [LARGE SCALE GENOMIC DNA]</scope>
    <source>
        <strain evidence="2">NRRL Y-2460</strain>
    </source>
</reference>
<proteinExistence type="predicted"/>
<protein>
    <submittedName>
        <fullName evidence="1">Uncharacterized protein</fullName>
    </submittedName>
</protein>
<name>A0A1E4U2W1_PACTA</name>
<sequence length="268" mass="30669">MFSKSVWLEARLGSGLFPSTLQTRVFPPKIGILKSWFHSSFIINKSVSASKDIELDSDDLKYEISQKKEIVAYKTAGLNIFNTKKLPANLRKSFEPIYIGPLSNFIATSKRVSIVFGIVGLYLSKLMLDIGIFNETLIYAMAGFSSLPYPLVQYLTSSYVSAIYRIYDKTKPQTLENLITNEMLIFEKINWSGRKSFNNLVKVDDRNFKLLEKENTKFGWCNWQSTDPDNGILRKYYITDDVGGIKMDRIWGIVERNSGVDNGRTFEK</sequence>
<dbReference type="AlphaFoldDB" id="A0A1E4U2W1"/>